<dbReference type="InterPro" id="IPR037523">
    <property type="entry name" value="VOC_core"/>
</dbReference>
<name>A0AAN4ZZJ3_9RHOB</name>
<dbReference type="EMBL" id="BNAB01000008">
    <property type="protein sequence ID" value="GHE02045.1"/>
    <property type="molecule type" value="Genomic_DNA"/>
</dbReference>
<dbReference type="InterPro" id="IPR029068">
    <property type="entry name" value="Glyas_Bleomycin-R_OHBP_Dase"/>
</dbReference>
<dbReference type="Gene3D" id="3.10.180.10">
    <property type="entry name" value="2,3-Dihydroxybiphenyl 1,2-Dioxygenase, domain 1"/>
    <property type="match status" value="1"/>
</dbReference>
<evidence type="ECO:0000313" key="3">
    <source>
        <dbReference type="EMBL" id="SDX03965.1"/>
    </source>
</evidence>
<sequence>MPTRMALFSLLVPDYDAALAFFLPLGFECREDTDLGGGKRWVRIAPPGAETEILLARAVGERQGAAIGAQGGGRVWLFLETEDFDADHRRMQAQGIRFESAPRDEHYGRVAVWSDPWGNRWDLIQFTRSDRGGTAAEPGPGAA</sequence>
<comment type="caution">
    <text evidence="2">The sequence shown here is derived from an EMBL/GenBank/DDBJ whole genome shotgun (WGS) entry which is preliminary data.</text>
</comment>
<protein>
    <submittedName>
        <fullName evidence="3">Glyoxalase/Bleomycin resistance protein/Dioxygenase superfamily protein</fullName>
    </submittedName>
</protein>
<gene>
    <name evidence="2" type="ORF">GCM10008024_20080</name>
    <name evidence="3" type="ORF">SAMN05444006_10962</name>
</gene>
<dbReference type="SUPFAM" id="SSF54593">
    <property type="entry name" value="Glyoxalase/Bleomycin resistance protein/Dihydroxybiphenyl dioxygenase"/>
    <property type="match status" value="1"/>
</dbReference>
<evidence type="ECO:0000259" key="1">
    <source>
        <dbReference type="PROSITE" id="PS51819"/>
    </source>
</evidence>
<evidence type="ECO:0000313" key="4">
    <source>
        <dbReference type="Proteomes" id="UP000199541"/>
    </source>
</evidence>
<feature type="domain" description="VOC" evidence="1">
    <location>
        <begin position="4"/>
        <end position="126"/>
    </location>
</feature>
<evidence type="ECO:0000313" key="5">
    <source>
        <dbReference type="Proteomes" id="UP000634647"/>
    </source>
</evidence>
<dbReference type="PANTHER" id="PTHR36437">
    <property type="entry name" value="GLYOXALASE/BLEOMYCIN RESISTANCE PROTEIN/DIOXYGENASE"/>
    <property type="match status" value="1"/>
</dbReference>
<dbReference type="InterPro" id="IPR004360">
    <property type="entry name" value="Glyas_Fos-R_dOase_dom"/>
</dbReference>
<dbReference type="Proteomes" id="UP000634647">
    <property type="component" value="Unassembled WGS sequence"/>
</dbReference>
<dbReference type="PROSITE" id="PS51819">
    <property type="entry name" value="VOC"/>
    <property type="match status" value="1"/>
</dbReference>
<accession>A0AAN4ZZJ3</accession>
<reference evidence="3 4" key="2">
    <citation type="submission" date="2016-10" db="EMBL/GenBank/DDBJ databases">
        <authorList>
            <person name="Varghese N."/>
            <person name="Submissions S."/>
        </authorList>
    </citation>
    <scope>NUCLEOTIDE SEQUENCE [LARGE SCALE GENOMIC DNA]</scope>
    <source>
        <strain evidence="3 4">DSM 24802</strain>
    </source>
</reference>
<dbReference type="EMBL" id="FNOB01000009">
    <property type="protein sequence ID" value="SDX03965.1"/>
    <property type="molecule type" value="Genomic_DNA"/>
</dbReference>
<dbReference type="Pfam" id="PF00903">
    <property type="entry name" value="Glyoxalase"/>
    <property type="match status" value="1"/>
</dbReference>
<reference evidence="2" key="1">
    <citation type="journal article" date="2014" name="Int. J. Syst. Evol. Microbiol.">
        <title>Complete genome sequence of Corynebacterium casei LMG S-19264T (=DSM 44701T), isolated from a smear-ripened cheese.</title>
        <authorList>
            <consortium name="US DOE Joint Genome Institute (JGI-PGF)"/>
            <person name="Walter F."/>
            <person name="Albersmeier A."/>
            <person name="Kalinowski J."/>
            <person name="Ruckert C."/>
        </authorList>
    </citation>
    <scope>NUCLEOTIDE SEQUENCE</scope>
    <source>
        <strain evidence="2">CGMCC 1.10859</strain>
    </source>
</reference>
<dbReference type="Proteomes" id="UP000199541">
    <property type="component" value="Unassembled WGS sequence"/>
</dbReference>
<proteinExistence type="predicted"/>
<dbReference type="AlphaFoldDB" id="A0AAN4ZZJ3"/>
<reference evidence="2" key="3">
    <citation type="submission" date="2023-06" db="EMBL/GenBank/DDBJ databases">
        <authorList>
            <person name="Sun Q."/>
            <person name="Zhou Y."/>
        </authorList>
    </citation>
    <scope>NUCLEOTIDE SEQUENCE</scope>
    <source>
        <strain evidence="2">CGMCC 1.10859</strain>
    </source>
</reference>
<keyword evidence="4" id="KW-1185">Reference proteome</keyword>
<dbReference type="PANTHER" id="PTHR36437:SF2">
    <property type="entry name" value="GLYOXALASE_BLEOMYCIN RESISTANCE PROTEIN_DIOXYGENASE"/>
    <property type="match status" value="1"/>
</dbReference>
<organism evidence="2 5">
    <name type="scientific">Allgaiera indica</name>
    <dbReference type="NCBI Taxonomy" id="765699"/>
    <lineage>
        <taxon>Bacteria</taxon>
        <taxon>Pseudomonadati</taxon>
        <taxon>Pseudomonadota</taxon>
        <taxon>Alphaproteobacteria</taxon>
        <taxon>Rhodobacterales</taxon>
        <taxon>Paracoccaceae</taxon>
        <taxon>Allgaiera</taxon>
    </lineage>
</organism>
<dbReference type="RefSeq" id="WP_035845299.1">
    <property type="nucleotide sequence ID" value="NZ_BNAB01000008.1"/>
</dbReference>
<evidence type="ECO:0000313" key="2">
    <source>
        <dbReference type="EMBL" id="GHE02045.1"/>
    </source>
</evidence>